<evidence type="ECO:0000256" key="1">
    <source>
        <dbReference type="ARBA" id="ARBA00004123"/>
    </source>
</evidence>
<dbReference type="PROSITE" id="PS50294">
    <property type="entry name" value="WD_REPEATS_REGION"/>
    <property type="match status" value="1"/>
</dbReference>
<dbReference type="GO" id="GO:0005737">
    <property type="term" value="C:cytoplasm"/>
    <property type="evidence" value="ECO:0007669"/>
    <property type="project" value="UniProtKB-SubCell"/>
</dbReference>
<organism evidence="13 14">
    <name type="scientific">Meira miltonrushii</name>
    <dbReference type="NCBI Taxonomy" id="1280837"/>
    <lineage>
        <taxon>Eukaryota</taxon>
        <taxon>Fungi</taxon>
        <taxon>Dikarya</taxon>
        <taxon>Basidiomycota</taxon>
        <taxon>Ustilaginomycotina</taxon>
        <taxon>Exobasidiomycetes</taxon>
        <taxon>Exobasidiales</taxon>
        <taxon>Brachybasidiaceae</taxon>
        <taxon>Meira</taxon>
    </lineage>
</organism>
<dbReference type="UniPathway" id="UPA00988"/>
<dbReference type="EMBL" id="KZ819603">
    <property type="protein sequence ID" value="PWN35711.1"/>
    <property type="molecule type" value="Genomic_DNA"/>
</dbReference>
<keyword evidence="14" id="KW-1185">Reference proteome</keyword>
<feature type="region of interest" description="Disordered" evidence="12">
    <location>
        <begin position="950"/>
        <end position="974"/>
    </location>
</feature>
<keyword evidence="8" id="KW-0819">tRNA processing</keyword>
<gene>
    <name evidence="13" type="ORF">FA14DRAFT_46004</name>
</gene>
<dbReference type="PANTHER" id="PTHR44111:SF1">
    <property type="entry name" value="ELONGATOR COMPLEX PROTEIN 2"/>
    <property type="match status" value="1"/>
</dbReference>
<accession>A0A316VI82</accession>
<feature type="region of interest" description="Disordered" evidence="12">
    <location>
        <begin position="719"/>
        <end position="741"/>
    </location>
</feature>
<feature type="compositionally biased region" description="Polar residues" evidence="12">
    <location>
        <begin position="121"/>
        <end position="131"/>
    </location>
</feature>
<evidence type="ECO:0000256" key="5">
    <source>
        <dbReference type="ARBA" id="ARBA00020267"/>
    </source>
</evidence>
<dbReference type="RefSeq" id="XP_025356013.1">
    <property type="nucleotide sequence ID" value="XM_025502379.1"/>
</dbReference>
<dbReference type="InterPro" id="IPR015943">
    <property type="entry name" value="WD40/YVTN_repeat-like_dom_sf"/>
</dbReference>
<dbReference type="STRING" id="1280837.A0A316VI82"/>
<dbReference type="InterPro" id="IPR036322">
    <property type="entry name" value="WD40_repeat_dom_sf"/>
</dbReference>
<feature type="repeat" description="WD" evidence="11">
    <location>
        <begin position="494"/>
        <end position="524"/>
    </location>
</feature>
<dbReference type="InterPro" id="IPR001680">
    <property type="entry name" value="WD40_rpt"/>
</dbReference>
<dbReference type="Proteomes" id="UP000245771">
    <property type="component" value="Unassembled WGS sequence"/>
</dbReference>
<protein>
    <recommendedName>
        <fullName evidence="5">Elongator complex protein 2</fullName>
    </recommendedName>
</protein>
<evidence type="ECO:0000256" key="11">
    <source>
        <dbReference type="PROSITE-ProRule" id="PRU00221"/>
    </source>
</evidence>
<feature type="repeat" description="WD" evidence="11">
    <location>
        <begin position="1107"/>
        <end position="1138"/>
    </location>
</feature>
<dbReference type="GO" id="GO:0033588">
    <property type="term" value="C:elongator holoenzyme complex"/>
    <property type="evidence" value="ECO:0007669"/>
    <property type="project" value="InterPro"/>
</dbReference>
<reference evidence="13 14" key="1">
    <citation type="journal article" date="2018" name="Mol. Biol. Evol.">
        <title>Broad Genomic Sampling Reveals a Smut Pathogenic Ancestry of the Fungal Clade Ustilaginomycotina.</title>
        <authorList>
            <person name="Kijpornyongpan T."/>
            <person name="Mondo S.J."/>
            <person name="Barry K."/>
            <person name="Sandor L."/>
            <person name="Lee J."/>
            <person name="Lipzen A."/>
            <person name="Pangilinan J."/>
            <person name="LaButti K."/>
            <person name="Hainaut M."/>
            <person name="Henrissat B."/>
            <person name="Grigoriev I.V."/>
            <person name="Spatafora J.W."/>
            <person name="Aime M.C."/>
        </authorList>
    </citation>
    <scope>NUCLEOTIDE SEQUENCE [LARGE SCALE GENOMIC DNA]</scope>
    <source>
        <strain evidence="13 14">MCA 3882</strain>
    </source>
</reference>
<dbReference type="InterPro" id="IPR037289">
    <property type="entry name" value="Elp2"/>
</dbReference>
<dbReference type="InParanoid" id="A0A316VI82"/>
<evidence type="ECO:0000256" key="3">
    <source>
        <dbReference type="ARBA" id="ARBA00005043"/>
    </source>
</evidence>
<evidence type="ECO:0000313" key="13">
    <source>
        <dbReference type="EMBL" id="PWN35711.1"/>
    </source>
</evidence>
<comment type="similarity">
    <text evidence="4">Belongs to the WD repeat ELP2 family.</text>
</comment>
<dbReference type="FunCoup" id="A0A316VI82">
    <property type="interactions" value="479"/>
</dbReference>
<dbReference type="Pfam" id="PF00400">
    <property type="entry name" value="WD40"/>
    <property type="match status" value="5"/>
</dbReference>
<dbReference type="SMART" id="SM00320">
    <property type="entry name" value="WD40"/>
    <property type="match status" value="10"/>
</dbReference>
<dbReference type="InterPro" id="IPR014729">
    <property type="entry name" value="Rossmann-like_a/b/a_fold"/>
</dbReference>
<feature type="repeat" description="WD" evidence="11">
    <location>
        <begin position="356"/>
        <end position="392"/>
    </location>
</feature>
<dbReference type="GO" id="GO:0005634">
    <property type="term" value="C:nucleus"/>
    <property type="evidence" value="ECO:0007669"/>
    <property type="project" value="UniProtKB-SubCell"/>
</dbReference>
<feature type="repeat" description="WD" evidence="11">
    <location>
        <begin position="1053"/>
        <end position="1084"/>
    </location>
</feature>
<dbReference type="OrthoDB" id="27911at2759"/>
<dbReference type="GeneID" id="37024160"/>
<dbReference type="SUPFAM" id="SSF50978">
    <property type="entry name" value="WD40 repeat-like"/>
    <property type="match status" value="2"/>
</dbReference>
<dbReference type="PANTHER" id="PTHR44111">
    <property type="entry name" value="ELONGATOR COMPLEX PROTEIN 2"/>
    <property type="match status" value="1"/>
</dbReference>
<evidence type="ECO:0000256" key="8">
    <source>
        <dbReference type="ARBA" id="ARBA00022694"/>
    </source>
</evidence>
<evidence type="ECO:0000256" key="6">
    <source>
        <dbReference type="ARBA" id="ARBA00022490"/>
    </source>
</evidence>
<evidence type="ECO:0000256" key="7">
    <source>
        <dbReference type="ARBA" id="ARBA00022574"/>
    </source>
</evidence>
<comment type="subcellular location">
    <subcellularLocation>
        <location evidence="2">Cytoplasm</location>
    </subcellularLocation>
    <subcellularLocation>
        <location evidence="1">Nucleus</location>
    </subcellularLocation>
</comment>
<dbReference type="Gene3D" id="2.130.10.10">
    <property type="entry name" value="YVTN repeat-like/Quinoprotein amine dehydrogenase"/>
    <property type="match status" value="5"/>
</dbReference>
<keyword evidence="10" id="KW-0539">Nucleus</keyword>
<sequence>MTTTFSSANARAECIYTAASANRNSHVVDWTILEEGISEVAYASDRNVAIARNIGDIHRQPTRLIATPNEILTVLKFAHPRYSNAKPKIIAASEDGYLYLFTYHVTNSELSSEWQLHQEWQASPKQSQTQKKPAGFPARKAKAEPSASIRALGVLRKDPSQVEKSQNTNDEILFASATSDGMLQVWSVKGNAEVELVQTISLGRSRAETRTEVLPLDIAITPLPGTVNALLLAVSGTDSKIDLFLAEDGRTFTRLFSLLGHTDWVRSIDFCRSGKEDEPWVMLASGAQDHGIRLWRIEQSDDNQQVVHTPVKEEERDEFDKMASEIEDGEDEAMATKMQTFRCEAKKWSISFDALLIGHEHWVTGLRWAPASLEGQPAALLSSSADNSVILWTPSSGVGKAIAGIDLPLFDEAETKKRIDSKEQDVWVALQRFGELGNVGSAANGMYGCAWDPTIRPSSTQQATLAHGYGGAVHIWSRHEENGRAQPWLPQPGLGGHFGAATTVRWEPGGQYILTGGLDKTTRLHGCYREGDKHSWHEMARPQTHGYEITALSWLSRLAFASAGDEKVIRVFEAPRGFVQSAQNLNMLPKEQSANLLIVYIPDLAHLIKPGKIANCIKEATKKSLRKGRLNIVVVSPLFDDVQHGKSPQASFEQVQAFLKWCYAMSWGPAVEADQLLFDVDVLLMGSQSAQVKLTQVQKPDELFVVNDKDFKPPFETYNASQLETGSDEESGIDASTSPDEPSSFQQHEAIALGGTFDHLHVGHKILLSMGCLLATRRIVVGVTGESMLAKKKHAELLESIQTRLDRVALFMNAFCNAIGRTELFHDIVILKDVAGPPGSDPNITALLFTDETVGGADFIDKERTKRDLKVLDRFTIGVIGASGETDVKGKDASELAAAKVGSTAIRGWIEKNKVKVKPTPASLEKVPTLNGDPRPVGASVPPLGLSNRAIFDPRDGQQGDPLDGPSATGQPIGSAIRSISTKLQRPPVEEELHNHSLWSEVSKLYGHSLELAALDVDVESGLVASSCKASHAEHAGIRLHDSRQGWRERQVLMGHSLNVTRVRFSPNGQKLVSVSRDRSWRLFARKQAEEGKESTDEVFEQVAEGQEAHSRIIYDVAWCGNDEFATASRDGNVKLWDAGVKEIRKDALPITTLSFKEPITAISAIDEKVLAVGSENGHVWLYQRAGQSDWAAILKIPNLHADALNELAWQPIHDGKRAILASAGQDRAVRLTEFQL</sequence>
<evidence type="ECO:0000256" key="12">
    <source>
        <dbReference type="SAM" id="MobiDB-lite"/>
    </source>
</evidence>
<keyword evidence="6" id="KW-0963">Cytoplasm</keyword>
<keyword evidence="7 11" id="KW-0853">WD repeat</keyword>
<dbReference type="GO" id="GO:0002098">
    <property type="term" value="P:tRNA wobble uridine modification"/>
    <property type="evidence" value="ECO:0007669"/>
    <property type="project" value="InterPro"/>
</dbReference>
<dbReference type="Gene3D" id="3.40.50.620">
    <property type="entry name" value="HUPs"/>
    <property type="match status" value="1"/>
</dbReference>
<feature type="region of interest" description="Disordered" evidence="12">
    <location>
        <begin position="121"/>
        <end position="145"/>
    </location>
</feature>
<evidence type="ECO:0000256" key="9">
    <source>
        <dbReference type="ARBA" id="ARBA00022737"/>
    </source>
</evidence>
<name>A0A316VI82_9BASI</name>
<evidence type="ECO:0000256" key="10">
    <source>
        <dbReference type="ARBA" id="ARBA00023242"/>
    </source>
</evidence>
<dbReference type="AlphaFoldDB" id="A0A316VI82"/>
<dbReference type="PROSITE" id="PS50082">
    <property type="entry name" value="WD_REPEATS_2"/>
    <property type="match status" value="5"/>
</dbReference>
<proteinExistence type="inferred from homology"/>
<feature type="repeat" description="WD" evidence="11">
    <location>
        <begin position="258"/>
        <end position="305"/>
    </location>
</feature>
<keyword evidence="9" id="KW-0677">Repeat</keyword>
<dbReference type="SUPFAM" id="SSF52374">
    <property type="entry name" value="Nucleotidylyl transferase"/>
    <property type="match status" value="1"/>
</dbReference>
<evidence type="ECO:0000256" key="2">
    <source>
        <dbReference type="ARBA" id="ARBA00004496"/>
    </source>
</evidence>
<comment type="pathway">
    <text evidence="3">tRNA modification; 5-methoxycarbonylmethyl-2-thiouridine-tRNA biosynthesis.</text>
</comment>
<evidence type="ECO:0000256" key="4">
    <source>
        <dbReference type="ARBA" id="ARBA00005881"/>
    </source>
</evidence>
<evidence type="ECO:0000313" key="14">
    <source>
        <dbReference type="Proteomes" id="UP000245771"/>
    </source>
</evidence>